<proteinExistence type="predicted"/>
<accession>A0ABR1P2P5</accession>
<reference evidence="2 3" key="1">
    <citation type="submission" date="2024-02" db="EMBL/GenBank/DDBJ databases">
        <title>De novo assembly and annotation of 12 fungi associated with fruit tree decline syndrome in Ontario, Canada.</title>
        <authorList>
            <person name="Sulman M."/>
            <person name="Ellouze W."/>
            <person name="Ilyukhin E."/>
        </authorList>
    </citation>
    <scope>NUCLEOTIDE SEQUENCE [LARGE SCALE GENOMIC DNA]</scope>
    <source>
        <strain evidence="2 3">M169</strain>
    </source>
</reference>
<protein>
    <submittedName>
        <fullName evidence="2">Uncharacterized protein</fullName>
    </submittedName>
</protein>
<feature type="compositionally biased region" description="Low complexity" evidence="1">
    <location>
        <begin position="180"/>
        <end position="194"/>
    </location>
</feature>
<organism evidence="2 3">
    <name type="scientific">Diaporthe eres</name>
    <name type="common">Phomopsis oblonga</name>
    <dbReference type="NCBI Taxonomy" id="83184"/>
    <lineage>
        <taxon>Eukaryota</taxon>
        <taxon>Fungi</taxon>
        <taxon>Dikarya</taxon>
        <taxon>Ascomycota</taxon>
        <taxon>Pezizomycotina</taxon>
        <taxon>Sordariomycetes</taxon>
        <taxon>Sordariomycetidae</taxon>
        <taxon>Diaporthales</taxon>
        <taxon>Diaporthaceae</taxon>
        <taxon>Diaporthe</taxon>
        <taxon>Diaporthe eres species complex</taxon>
    </lineage>
</organism>
<evidence type="ECO:0000256" key="1">
    <source>
        <dbReference type="SAM" id="MobiDB-lite"/>
    </source>
</evidence>
<name>A0ABR1P2P5_DIAER</name>
<dbReference type="EMBL" id="JAKNSF020000053">
    <property type="protein sequence ID" value="KAK7724987.1"/>
    <property type="molecule type" value="Genomic_DNA"/>
</dbReference>
<evidence type="ECO:0000313" key="2">
    <source>
        <dbReference type="EMBL" id="KAK7724987.1"/>
    </source>
</evidence>
<comment type="caution">
    <text evidence="2">The sequence shown here is derived from an EMBL/GenBank/DDBJ whole genome shotgun (WGS) entry which is preliminary data.</text>
</comment>
<dbReference type="Proteomes" id="UP001430848">
    <property type="component" value="Unassembled WGS sequence"/>
</dbReference>
<keyword evidence="3" id="KW-1185">Reference proteome</keyword>
<feature type="compositionally biased region" description="Low complexity" evidence="1">
    <location>
        <begin position="203"/>
        <end position="247"/>
    </location>
</feature>
<feature type="compositionally biased region" description="Gly residues" evidence="1">
    <location>
        <begin position="138"/>
        <end position="179"/>
    </location>
</feature>
<sequence length="305" mass="28977">MSLGQLTSSALLYCPDEPTLPPATGTVMETATVTATVTFTKTWEYAAWAACPTAEWPALYTIVEVCTGDPDVWTQPAIPPNFIKTVVTCGVCEQKTQTITCPVEDAAQTGDVTIYGNGVTATPASVPAQATDAPDSGMGPGPGSDSGPGSGPGSMPGMDSGPGAGSGPGANGAGSGPGSGSPAPAAGSGSSPNMDMGAGGQSPAGAPLPAPNNNNGNAAPGSSPDSGSGSSPAPDSGSGSAPGAAPAPGGGEAGGSAPTMVEPQSNAGTDGASSPYATAAAPTLKSTLLLVSGMFALVSGSIVCY</sequence>
<feature type="region of interest" description="Disordered" evidence="1">
    <location>
        <begin position="123"/>
        <end position="277"/>
    </location>
</feature>
<gene>
    <name evidence="2" type="ORF">SLS63_008389</name>
</gene>
<evidence type="ECO:0000313" key="3">
    <source>
        <dbReference type="Proteomes" id="UP001430848"/>
    </source>
</evidence>